<organism evidence="1 2">
    <name type="scientific">Sphaerodactylus townsendi</name>
    <dbReference type="NCBI Taxonomy" id="933632"/>
    <lineage>
        <taxon>Eukaryota</taxon>
        <taxon>Metazoa</taxon>
        <taxon>Chordata</taxon>
        <taxon>Craniata</taxon>
        <taxon>Vertebrata</taxon>
        <taxon>Euteleostomi</taxon>
        <taxon>Lepidosauria</taxon>
        <taxon>Squamata</taxon>
        <taxon>Bifurcata</taxon>
        <taxon>Gekkota</taxon>
        <taxon>Sphaerodactylidae</taxon>
        <taxon>Sphaerodactylus</taxon>
    </lineage>
</organism>
<sequence length="194" mass="21418">MNQGIGGDSLVEPSITSILLHSFLEKSPNCTFSHELSVLGEQLKSSKTCVRFEGGFSEDLQTDGNRAGRFGGPDLAIQDDDEVFRRIGAHLAEIGDRLALEIEPSLLNSLVQQFTAENPSRVEITRHLSGAVQTLMRRMPAEMEPDRCALLIVMMLARNVANRVPSLLHRVFAVTVNYINATLWDCVNNLAPED</sequence>
<dbReference type="Proteomes" id="UP000827872">
    <property type="component" value="Linkage Group LG06"/>
</dbReference>
<keyword evidence="2" id="KW-1185">Reference proteome</keyword>
<evidence type="ECO:0000313" key="2">
    <source>
        <dbReference type="Proteomes" id="UP000827872"/>
    </source>
</evidence>
<gene>
    <name evidence="1" type="ORF">K3G42_009526</name>
</gene>
<reference evidence="1" key="1">
    <citation type="submission" date="2021-08" db="EMBL/GenBank/DDBJ databases">
        <title>The first chromosome-level gecko genome reveals the dynamic sex chromosomes of Neotropical dwarf geckos (Sphaerodactylidae: Sphaerodactylus).</title>
        <authorList>
            <person name="Pinto B.J."/>
            <person name="Keating S.E."/>
            <person name="Gamble T."/>
        </authorList>
    </citation>
    <scope>NUCLEOTIDE SEQUENCE</scope>
    <source>
        <strain evidence="1">TG3544</strain>
    </source>
</reference>
<comment type="caution">
    <text evidence="1">The sequence shown here is derived from an EMBL/GenBank/DDBJ whole genome shotgun (WGS) entry which is preliminary data.</text>
</comment>
<accession>A0ACB8FMQ5</accession>
<proteinExistence type="predicted"/>
<evidence type="ECO:0000313" key="1">
    <source>
        <dbReference type="EMBL" id="KAH8006604.1"/>
    </source>
</evidence>
<protein>
    <submittedName>
        <fullName evidence="1">Uncharacterized protein</fullName>
    </submittedName>
</protein>
<dbReference type="EMBL" id="CM037619">
    <property type="protein sequence ID" value="KAH8006604.1"/>
    <property type="molecule type" value="Genomic_DNA"/>
</dbReference>
<name>A0ACB8FMQ5_9SAUR</name>